<dbReference type="PANTHER" id="PTHR10502:SF190">
    <property type="entry name" value="OS09G0453300 PROTEIN"/>
    <property type="match status" value="1"/>
</dbReference>
<accession>A0AAV8TAA2</accession>
<dbReference type="EMBL" id="JAIWQS010000006">
    <property type="protein sequence ID" value="KAJ8763205.1"/>
    <property type="molecule type" value="Genomic_DNA"/>
</dbReference>
<reference evidence="8 9" key="1">
    <citation type="submission" date="2021-09" db="EMBL/GenBank/DDBJ databases">
        <title>Genomic insights and catalytic innovation underlie evolution of tropane alkaloids biosynthesis.</title>
        <authorList>
            <person name="Wang Y.-J."/>
            <person name="Tian T."/>
            <person name="Huang J.-P."/>
            <person name="Huang S.-X."/>
        </authorList>
    </citation>
    <scope>NUCLEOTIDE SEQUENCE [LARGE SCALE GENOMIC DNA]</scope>
    <source>
        <strain evidence="8">KIB-2018</strain>
        <tissue evidence="8">Leaf</tissue>
    </source>
</reference>
<proteinExistence type="predicted"/>
<dbReference type="AlphaFoldDB" id="A0AAV8TAA2"/>
<evidence type="ECO:0000313" key="8">
    <source>
        <dbReference type="EMBL" id="KAJ8763205.1"/>
    </source>
</evidence>
<keyword evidence="4" id="KW-0041">Annexin</keyword>
<evidence type="ECO:0000313" key="9">
    <source>
        <dbReference type="Proteomes" id="UP001159364"/>
    </source>
</evidence>
<dbReference type="InterPro" id="IPR037104">
    <property type="entry name" value="Annexin_sf"/>
</dbReference>
<feature type="signal peptide" evidence="7">
    <location>
        <begin position="1"/>
        <end position="26"/>
    </location>
</feature>
<dbReference type="GO" id="GO:0005886">
    <property type="term" value="C:plasma membrane"/>
    <property type="evidence" value="ECO:0007669"/>
    <property type="project" value="TreeGrafter"/>
</dbReference>
<dbReference type="GO" id="GO:0005509">
    <property type="term" value="F:calcium ion binding"/>
    <property type="evidence" value="ECO:0007669"/>
    <property type="project" value="InterPro"/>
</dbReference>
<dbReference type="GO" id="GO:0005737">
    <property type="term" value="C:cytoplasm"/>
    <property type="evidence" value="ECO:0007669"/>
    <property type="project" value="TreeGrafter"/>
</dbReference>
<dbReference type="GO" id="GO:0009409">
    <property type="term" value="P:response to cold"/>
    <property type="evidence" value="ECO:0007669"/>
    <property type="project" value="TreeGrafter"/>
</dbReference>
<dbReference type="GO" id="GO:0001786">
    <property type="term" value="F:phosphatidylserine binding"/>
    <property type="evidence" value="ECO:0007669"/>
    <property type="project" value="TreeGrafter"/>
</dbReference>
<dbReference type="PROSITE" id="PS51897">
    <property type="entry name" value="ANNEXIN_2"/>
    <property type="match status" value="2"/>
</dbReference>
<keyword evidence="5" id="KW-0111">Calcium/phospholipid-binding</keyword>
<dbReference type="PRINTS" id="PR01814">
    <property type="entry name" value="ANNEXINPLANT"/>
</dbReference>
<keyword evidence="2" id="KW-0677">Repeat</keyword>
<evidence type="ECO:0000256" key="1">
    <source>
        <dbReference type="ARBA" id="ARBA00022723"/>
    </source>
</evidence>
<feature type="binding site" evidence="6">
    <location>
        <position position="55"/>
    </location>
    <ligand>
        <name>Ca(2+)</name>
        <dbReference type="ChEBI" id="CHEBI:29108"/>
        <label>1</label>
    </ligand>
</feature>
<keyword evidence="9" id="KW-1185">Reference proteome</keyword>
<keyword evidence="1 6" id="KW-0479">Metal-binding</keyword>
<name>A0AAV8TAA2_9ROSI</name>
<dbReference type="InterPro" id="IPR009118">
    <property type="entry name" value="AnnexinD_plant"/>
</dbReference>
<evidence type="ECO:0000256" key="3">
    <source>
        <dbReference type="ARBA" id="ARBA00022837"/>
    </source>
</evidence>
<protein>
    <recommendedName>
        <fullName evidence="10">Annexin</fullName>
    </recommendedName>
</protein>
<dbReference type="SMART" id="SM00335">
    <property type="entry name" value="ANX"/>
    <property type="match status" value="3"/>
</dbReference>
<dbReference type="InterPro" id="IPR018502">
    <property type="entry name" value="Annexin_repeat"/>
</dbReference>
<dbReference type="SUPFAM" id="SSF47874">
    <property type="entry name" value="Annexin"/>
    <property type="match status" value="1"/>
</dbReference>
<dbReference type="Proteomes" id="UP001159364">
    <property type="component" value="Linkage Group LG06"/>
</dbReference>
<dbReference type="GO" id="GO:0009651">
    <property type="term" value="P:response to salt stress"/>
    <property type="evidence" value="ECO:0007669"/>
    <property type="project" value="TreeGrafter"/>
</dbReference>
<gene>
    <name evidence="8" type="ORF">K2173_025590</name>
</gene>
<dbReference type="PANTHER" id="PTHR10502">
    <property type="entry name" value="ANNEXIN"/>
    <property type="match status" value="1"/>
</dbReference>
<feature type="chain" id="PRO_5043821316" description="Annexin" evidence="7">
    <location>
        <begin position="27"/>
        <end position="363"/>
    </location>
</feature>
<dbReference type="Gene3D" id="1.10.220.10">
    <property type="entry name" value="Annexin"/>
    <property type="match status" value="3"/>
</dbReference>
<sequence length="363" mass="41154">MPACNSHTFFGLQVFVCFLIISQMPSQTPRKLEVCASPMATRICNICKEIHDSWGMLNLSQLALSLAGLSKLERKQIKETYKVMYGEDMADLHQRIQVLGNQRNDVLDAQKLCTALSVWMLDSHERDATFAREAIEQADTNYKALVEIFVGRKSSHIMLMKQAYQVRFRRQLDQDIINLEPPHPYQKILVALSTSHKAHQVDVSQHIAKCDAMRLYEAGESGSRAIDESVVLEILSKRSIPLMKLTFCSYKHIYGHDYTKSLKNGNSKDFEATLRTVIKCMCSPTSYYAKKLFQALQVSIQAADAGELSRMIMSRAEVDMNEIQGVLQKKYGTELRDAICERIPSGDYRDFLVALATKAITTH</sequence>
<dbReference type="Pfam" id="PF00191">
    <property type="entry name" value="Annexin"/>
    <property type="match status" value="2"/>
</dbReference>
<keyword evidence="3 6" id="KW-0106">Calcium</keyword>
<comment type="caution">
    <text evidence="8">The sequence shown here is derived from an EMBL/GenBank/DDBJ whole genome shotgun (WGS) entry which is preliminary data.</text>
</comment>
<dbReference type="GO" id="GO:0009414">
    <property type="term" value="P:response to water deprivation"/>
    <property type="evidence" value="ECO:0007669"/>
    <property type="project" value="TreeGrafter"/>
</dbReference>
<dbReference type="PRINTS" id="PR00196">
    <property type="entry name" value="ANNEXIN"/>
</dbReference>
<evidence type="ECO:0000256" key="7">
    <source>
        <dbReference type="SAM" id="SignalP"/>
    </source>
</evidence>
<dbReference type="InterPro" id="IPR001464">
    <property type="entry name" value="Annexin"/>
</dbReference>
<evidence type="ECO:0000256" key="6">
    <source>
        <dbReference type="PIRSR" id="PIRSR609118-1"/>
    </source>
</evidence>
<evidence type="ECO:0000256" key="5">
    <source>
        <dbReference type="ARBA" id="ARBA00023302"/>
    </source>
</evidence>
<dbReference type="GO" id="GO:0009408">
    <property type="term" value="P:response to heat"/>
    <property type="evidence" value="ECO:0007669"/>
    <property type="project" value="TreeGrafter"/>
</dbReference>
<evidence type="ECO:0008006" key="10">
    <source>
        <dbReference type="Google" id="ProtNLM"/>
    </source>
</evidence>
<dbReference type="GO" id="GO:0005544">
    <property type="term" value="F:calcium-dependent phospholipid binding"/>
    <property type="evidence" value="ECO:0007669"/>
    <property type="project" value="UniProtKB-KW"/>
</dbReference>
<keyword evidence="7" id="KW-0732">Signal</keyword>
<organism evidence="8 9">
    <name type="scientific">Erythroxylum novogranatense</name>
    <dbReference type="NCBI Taxonomy" id="1862640"/>
    <lineage>
        <taxon>Eukaryota</taxon>
        <taxon>Viridiplantae</taxon>
        <taxon>Streptophyta</taxon>
        <taxon>Embryophyta</taxon>
        <taxon>Tracheophyta</taxon>
        <taxon>Spermatophyta</taxon>
        <taxon>Magnoliopsida</taxon>
        <taxon>eudicotyledons</taxon>
        <taxon>Gunneridae</taxon>
        <taxon>Pentapetalae</taxon>
        <taxon>rosids</taxon>
        <taxon>fabids</taxon>
        <taxon>Malpighiales</taxon>
        <taxon>Erythroxylaceae</taxon>
        <taxon>Erythroxylum</taxon>
    </lineage>
</organism>
<evidence type="ECO:0000256" key="4">
    <source>
        <dbReference type="ARBA" id="ARBA00023216"/>
    </source>
</evidence>
<evidence type="ECO:0000256" key="2">
    <source>
        <dbReference type="ARBA" id="ARBA00022737"/>
    </source>
</evidence>